<organism evidence="2 3">
    <name type="scientific">Phytophthora nicotianae</name>
    <name type="common">Potato buckeye rot agent</name>
    <name type="synonym">Phytophthora parasitica</name>
    <dbReference type="NCBI Taxonomy" id="4792"/>
    <lineage>
        <taxon>Eukaryota</taxon>
        <taxon>Sar</taxon>
        <taxon>Stramenopiles</taxon>
        <taxon>Oomycota</taxon>
        <taxon>Peronosporomycetes</taxon>
        <taxon>Peronosporales</taxon>
        <taxon>Peronosporaceae</taxon>
        <taxon>Phytophthora</taxon>
    </lineage>
</organism>
<dbReference type="AlphaFoldDB" id="W2J9Y3"/>
<evidence type="ECO:0000313" key="2">
    <source>
        <dbReference type="EMBL" id="ETL42413.1"/>
    </source>
</evidence>
<dbReference type="Proteomes" id="UP000053864">
    <property type="component" value="Unassembled WGS sequence"/>
</dbReference>
<name>W2J9Y3_PHYNI</name>
<protein>
    <submittedName>
        <fullName evidence="2">Uncharacterized protein</fullName>
    </submittedName>
</protein>
<reference evidence="2 3" key="2">
    <citation type="submission" date="2013-11" db="EMBL/GenBank/DDBJ databases">
        <title>The Genome Sequence of Phytophthora parasitica CJ05E6.</title>
        <authorList>
            <consortium name="The Broad Institute Genomics Platform"/>
            <person name="Russ C."/>
            <person name="Tyler B."/>
            <person name="Panabieres F."/>
            <person name="Shan W."/>
            <person name="Tripathy S."/>
            <person name="Grunwald N."/>
            <person name="Machado M."/>
            <person name="Johnson C.S."/>
            <person name="Arredondo F."/>
            <person name="Hong C."/>
            <person name="Coffey M."/>
            <person name="Young S.K."/>
            <person name="Zeng Q."/>
            <person name="Gargeya S."/>
            <person name="Fitzgerald M."/>
            <person name="Abouelleil A."/>
            <person name="Alvarado L."/>
            <person name="Chapman S.B."/>
            <person name="Gainer-Dewar J."/>
            <person name="Goldberg J."/>
            <person name="Griggs A."/>
            <person name="Gujja S."/>
            <person name="Hansen M."/>
            <person name="Howarth C."/>
            <person name="Imamovic A."/>
            <person name="Ireland A."/>
            <person name="Larimer J."/>
            <person name="McCowan C."/>
            <person name="Murphy C."/>
            <person name="Pearson M."/>
            <person name="Poon T.W."/>
            <person name="Priest M."/>
            <person name="Roberts A."/>
            <person name="Saif S."/>
            <person name="Shea T."/>
            <person name="Sykes S."/>
            <person name="Wortman J."/>
            <person name="Nusbaum C."/>
            <person name="Birren B."/>
        </authorList>
    </citation>
    <scope>NUCLEOTIDE SEQUENCE [LARGE SCALE GENOMIC DNA]</scope>
    <source>
        <strain evidence="2 3">CJ05E6</strain>
    </source>
</reference>
<dbReference type="EMBL" id="KI685757">
    <property type="protein sequence ID" value="ETK89006.1"/>
    <property type="molecule type" value="Genomic_DNA"/>
</dbReference>
<accession>W2J9Y3</accession>
<dbReference type="Proteomes" id="UP000053236">
    <property type="component" value="Unassembled WGS sequence"/>
</dbReference>
<proteinExistence type="predicted"/>
<gene>
    <name evidence="1" type="ORF">L915_06847</name>
    <name evidence="2" type="ORF">L916_06789</name>
</gene>
<reference evidence="1" key="1">
    <citation type="submission" date="2013-11" db="EMBL/GenBank/DDBJ databases">
        <title>The Genome Sequence of Phytophthora parasitica CJ02B3.</title>
        <authorList>
            <consortium name="The Broad Institute Genomics Platform"/>
            <person name="Russ C."/>
            <person name="Tyler B."/>
            <person name="Panabieres F."/>
            <person name="Shan W."/>
            <person name="Tripathy S."/>
            <person name="Grunwald N."/>
            <person name="Machado M."/>
            <person name="Johnson C.S."/>
            <person name="Arredondo F."/>
            <person name="Hong C."/>
            <person name="Coffey M."/>
            <person name="Young S.K."/>
            <person name="Zeng Q."/>
            <person name="Gargeya S."/>
            <person name="Fitzgerald M."/>
            <person name="Abouelleil A."/>
            <person name="Alvarado L."/>
            <person name="Chapman S.B."/>
            <person name="Gainer-Dewar J."/>
            <person name="Goldberg J."/>
            <person name="Griggs A."/>
            <person name="Gujja S."/>
            <person name="Hansen M."/>
            <person name="Howarth C."/>
            <person name="Imamovic A."/>
            <person name="Ireland A."/>
            <person name="Larimer J."/>
            <person name="McCowan C."/>
            <person name="Murphy C."/>
            <person name="Pearson M."/>
            <person name="Poon T.W."/>
            <person name="Priest M."/>
            <person name="Roberts A."/>
            <person name="Saif S."/>
            <person name="Shea T."/>
            <person name="Sykes S."/>
            <person name="Wortman J."/>
            <person name="Nusbaum C."/>
            <person name="Birren B."/>
        </authorList>
    </citation>
    <scope>NUCLEOTIDE SEQUENCE [LARGE SCALE GENOMIC DNA]</scope>
    <source>
        <strain evidence="1">CJ02B3</strain>
    </source>
</reference>
<evidence type="ECO:0000313" key="3">
    <source>
        <dbReference type="Proteomes" id="UP000053864"/>
    </source>
</evidence>
<evidence type="ECO:0000313" key="1">
    <source>
        <dbReference type="EMBL" id="ETK89006.1"/>
    </source>
</evidence>
<sequence length="101" mass="10335">MAVAFAAVSPAARNSHKHEVCVSLMVAGVAARTKAARNSDNIPVSVSLTVVVGAAKPPTATSSCNCEDIANDTLGSSSSLQHRKLSLVSLPRPRLSGPSCH</sequence>
<dbReference type="EMBL" id="KI672317">
    <property type="protein sequence ID" value="ETL42413.1"/>
    <property type="molecule type" value="Genomic_DNA"/>
</dbReference>